<protein>
    <submittedName>
        <fullName evidence="2">Uncharacterized protein</fullName>
    </submittedName>
</protein>
<evidence type="ECO:0000256" key="1">
    <source>
        <dbReference type="SAM" id="MobiDB-lite"/>
    </source>
</evidence>
<dbReference type="VEuPathDB" id="FungiDB:SDRG_02071"/>
<dbReference type="RefSeq" id="XP_008605857.1">
    <property type="nucleotide sequence ID" value="XM_008607635.1"/>
</dbReference>
<dbReference type="EMBL" id="JH767135">
    <property type="protein sequence ID" value="EQC41013.1"/>
    <property type="molecule type" value="Genomic_DNA"/>
</dbReference>
<dbReference type="AlphaFoldDB" id="T0S7H0"/>
<reference evidence="2 3" key="1">
    <citation type="submission" date="2012-04" db="EMBL/GenBank/DDBJ databases">
        <title>The Genome Sequence of Saprolegnia declina VS20.</title>
        <authorList>
            <consortium name="The Broad Institute Genome Sequencing Platform"/>
            <person name="Russ C."/>
            <person name="Nusbaum C."/>
            <person name="Tyler B."/>
            <person name="van West P."/>
            <person name="Dieguez-Uribeondo J."/>
            <person name="de Bruijn I."/>
            <person name="Tripathy S."/>
            <person name="Jiang R."/>
            <person name="Young S.K."/>
            <person name="Zeng Q."/>
            <person name="Gargeya S."/>
            <person name="Fitzgerald M."/>
            <person name="Haas B."/>
            <person name="Abouelleil A."/>
            <person name="Alvarado L."/>
            <person name="Arachchi H.M."/>
            <person name="Berlin A."/>
            <person name="Chapman S.B."/>
            <person name="Goldberg J."/>
            <person name="Griggs A."/>
            <person name="Gujja S."/>
            <person name="Hansen M."/>
            <person name="Howarth C."/>
            <person name="Imamovic A."/>
            <person name="Larimer J."/>
            <person name="McCowen C."/>
            <person name="Montmayeur A."/>
            <person name="Murphy C."/>
            <person name="Neiman D."/>
            <person name="Pearson M."/>
            <person name="Priest M."/>
            <person name="Roberts A."/>
            <person name="Saif S."/>
            <person name="Shea T."/>
            <person name="Sisk P."/>
            <person name="Sykes S."/>
            <person name="Wortman J."/>
            <person name="Nusbaum C."/>
            <person name="Birren B."/>
        </authorList>
    </citation>
    <scope>NUCLEOTIDE SEQUENCE [LARGE SCALE GENOMIC DNA]</scope>
    <source>
        <strain evidence="2 3">VS20</strain>
    </source>
</reference>
<keyword evidence="3" id="KW-1185">Reference proteome</keyword>
<evidence type="ECO:0000313" key="3">
    <source>
        <dbReference type="Proteomes" id="UP000030762"/>
    </source>
</evidence>
<dbReference type="Proteomes" id="UP000030762">
    <property type="component" value="Unassembled WGS sequence"/>
</dbReference>
<gene>
    <name evidence="2" type="ORF">SDRG_02071</name>
</gene>
<sequence length="495" mass="54727">MVLYDPQYHQKRAAVLAQRKWDEEDALMRKPTRQAPSTTHDARRTTFVPPPQALPSAPIRTTPIRSVKAGRTCSPDAPLCNDWKQNAAYRLKKERISHYVPARNSPTSSGGDDGRALKSVQYLTAQITALEASLRASRDAAAAAALAHDHELQMMHAAHQAHIKQVQASCSATRVAAEAALGNSQSTRHQLVHDVHSAYAKNSLQSDKANDALNLAQRDAKVQQLQSNSKLSGMTLEDVAAQHEQQLAALAAKHKAAQDDAMARQVRETNALRAMFQSVLVARDAAAKAAQQRKRRATEKLHAQAVADLEADLAQVHRASADVVRRHCLEHDQAVREIHTAHAMELETTARQAALQGQVQGIESVAAQLLLAQDECKRMRLALHRTVLNQAAKVAAMWICVRDDRDEMECRLRATEEASAQREIKMAKQHTLEVQRLQTELDRADAAHTADLALHAEAVEAMDDLYQSTVAGHEATTRYLEWQLQTVTLSFLCRT</sequence>
<evidence type="ECO:0000313" key="2">
    <source>
        <dbReference type="EMBL" id="EQC41013.1"/>
    </source>
</evidence>
<proteinExistence type="predicted"/>
<name>T0S7H0_SAPDV</name>
<feature type="region of interest" description="Disordered" evidence="1">
    <location>
        <begin position="29"/>
        <end position="58"/>
    </location>
</feature>
<organism evidence="2 3">
    <name type="scientific">Saprolegnia diclina (strain VS20)</name>
    <dbReference type="NCBI Taxonomy" id="1156394"/>
    <lineage>
        <taxon>Eukaryota</taxon>
        <taxon>Sar</taxon>
        <taxon>Stramenopiles</taxon>
        <taxon>Oomycota</taxon>
        <taxon>Saprolegniomycetes</taxon>
        <taxon>Saprolegniales</taxon>
        <taxon>Saprolegniaceae</taxon>
        <taxon>Saprolegnia</taxon>
    </lineage>
</organism>
<dbReference type="InParanoid" id="T0S7H0"/>
<accession>T0S7H0</accession>
<dbReference type="GeneID" id="19942798"/>